<sequence>MPIKMPKINISKKEILEFLAIGGVLVAAVVAPNAIQAFSFLLKGKEHISWKKFNQYRVRQYVGRLREENLIKRSVRDNQRCYVLTDKGKRFVLKYNIDSLELSKQQKWDGRWRFIIFDIPEKKKAARDALRRKFNKLGVLQLQKSVFVYPFDCKKEIDFVSDFFGVANDILYLESKVYEVEEDLKSFFNL</sequence>
<dbReference type="PANTHER" id="PTHR30319:SF1">
    <property type="entry name" value="TRANSCRIPTIONAL REPRESSOR PAAX"/>
    <property type="match status" value="1"/>
</dbReference>
<dbReference type="InterPro" id="IPR036388">
    <property type="entry name" value="WH-like_DNA-bd_sf"/>
</dbReference>
<dbReference type="Proteomes" id="UP000231280">
    <property type="component" value="Unassembled WGS sequence"/>
</dbReference>
<reference evidence="3" key="1">
    <citation type="submission" date="2017-09" db="EMBL/GenBank/DDBJ databases">
        <title>Depth-based differentiation of microbial function through sediment-hosted aquifers and enrichment of novel symbionts in the deep terrestrial subsurface.</title>
        <authorList>
            <person name="Probst A.J."/>
            <person name="Ladd B."/>
            <person name="Jarett J.K."/>
            <person name="Geller-Mcgrath D.E."/>
            <person name="Sieber C.M.K."/>
            <person name="Emerson J.B."/>
            <person name="Anantharaman K."/>
            <person name="Thomas B.C."/>
            <person name="Malmstrom R."/>
            <person name="Stieglmeier M."/>
            <person name="Klingl A."/>
            <person name="Woyke T."/>
            <person name="Ryan C.M."/>
            <person name="Banfield J.F."/>
        </authorList>
    </citation>
    <scope>NUCLEOTIDE SEQUENCE [LARGE SCALE GENOMIC DNA]</scope>
</reference>
<dbReference type="PANTHER" id="PTHR30319">
    <property type="entry name" value="PHENYLACETIC ACID REGULATOR-RELATED TRANSCRIPTIONAL REPRESSOR"/>
    <property type="match status" value="1"/>
</dbReference>
<feature type="domain" description="Transcriptional repressor PaaX-like central Cas2-like" evidence="1">
    <location>
        <begin position="106"/>
        <end position="182"/>
    </location>
</feature>
<dbReference type="InterPro" id="IPR048846">
    <property type="entry name" value="PaaX-like_central"/>
</dbReference>
<organism evidence="2 3">
    <name type="scientific">Candidatus Portnoybacteria bacterium CG_4_8_14_3_um_filter_44_10</name>
    <dbReference type="NCBI Taxonomy" id="1974802"/>
    <lineage>
        <taxon>Bacteria</taxon>
        <taxon>Candidatus Portnoyibacteriota</taxon>
    </lineage>
</organism>
<dbReference type="AlphaFoldDB" id="A0A2M7IEY5"/>
<name>A0A2M7IEY5_9BACT</name>
<dbReference type="InterPro" id="IPR036390">
    <property type="entry name" value="WH_DNA-bd_sf"/>
</dbReference>
<accession>A0A2M7IEY5</accession>
<evidence type="ECO:0000313" key="3">
    <source>
        <dbReference type="Proteomes" id="UP000231280"/>
    </source>
</evidence>
<protein>
    <recommendedName>
        <fullName evidence="1">Transcriptional repressor PaaX-like central Cas2-like domain-containing protein</fullName>
    </recommendedName>
</protein>
<dbReference type="EMBL" id="PFGX01000114">
    <property type="protein sequence ID" value="PIW75073.1"/>
    <property type="molecule type" value="Genomic_DNA"/>
</dbReference>
<dbReference type="GO" id="GO:0006351">
    <property type="term" value="P:DNA-templated transcription"/>
    <property type="evidence" value="ECO:0007669"/>
    <property type="project" value="TreeGrafter"/>
</dbReference>
<evidence type="ECO:0000259" key="1">
    <source>
        <dbReference type="Pfam" id="PF20803"/>
    </source>
</evidence>
<proteinExistence type="predicted"/>
<gene>
    <name evidence="2" type="ORF">CO002_04045</name>
</gene>
<dbReference type="Pfam" id="PF20803">
    <property type="entry name" value="PaaX_M"/>
    <property type="match status" value="1"/>
</dbReference>
<dbReference type="Gene3D" id="1.10.10.10">
    <property type="entry name" value="Winged helix-like DNA-binding domain superfamily/Winged helix DNA-binding domain"/>
    <property type="match status" value="1"/>
</dbReference>
<dbReference type="Gene3D" id="3.30.70.2650">
    <property type="match status" value="1"/>
</dbReference>
<evidence type="ECO:0000313" key="2">
    <source>
        <dbReference type="EMBL" id="PIW75073.1"/>
    </source>
</evidence>
<comment type="caution">
    <text evidence="2">The sequence shown here is derived from an EMBL/GenBank/DDBJ whole genome shotgun (WGS) entry which is preliminary data.</text>
</comment>
<dbReference type="SUPFAM" id="SSF46785">
    <property type="entry name" value="Winged helix' DNA-binding domain"/>
    <property type="match status" value="1"/>
</dbReference>